<dbReference type="Proteomes" id="UP000294335">
    <property type="component" value="Unassembled WGS sequence"/>
</dbReference>
<evidence type="ECO:0000313" key="3">
    <source>
        <dbReference type="Proteomes" id="UP000294335"/>
    </source>
</evidence>
<gene>
    <name evidence="2" type="ORF">JV551A3_V1_1790038</name>
</gene>
<sequence length="22" mass="2247">MDGTGSAGVRGHARSHKDCASF</sequence>
<organism evidence="2 3">
    <name type="scientific">Pseudomonas inefficax</name>
    <dbReference type="NCBI Taxonomy" id="2078786"/>
    <lineage>
        <taxon>Bacteria</taxon>
        <taxon>Pseudomonadati</taxon>
        <taxon>Pseudomonadota</taxon>
        <taxon>Gammaproteobacteria</taxon>
        <taxon>Pseudomonadales</taxon>
        <taxon>Pseudomonadaceae</taxon>
        <taxon>Pseudomonas</taxon>
    </lineage>
</organism>
<feature type="region of interest" description="Disordered" evidence="1">
    <location>
        <begin position="1"/>
        <end position="22"/>
    </location>
</feature>
<evidence type="ECO:0000313" key="2">
    <source>
        <dbReference type="EMBL" id="SPO62603.1"/>
    </source>
</evidence>
<name>A0AAQ1PB57_9PSED</name>
<dbReference type="EMBL" id="OPYN01000179">
    <property type="protein sequence ID" value="SPO62603.1"/>
    <property type="molecule type" value="Genomic_DNA"/>
</dbReference>
<keyword evidence="3" id="KW-1185">Reference proteome</keyword>
<accession>A0AAQ1PB57</accession>
<dbReference type="AlphaFoldDB" id="A0AAQ1PB57"/>
<comment type="caution">
    <text evidence="2">The sequence shown here is derived from an EMBL/GenBank/DDBJ whole genome shotgun (WGS) entry which is preliminary data.</text>
</comment>
<protein>
    <submittedName>
        <fullName evidence="2">Uncharacterized protein</fullName>
    </submittedName>
</protein>
<proteinExistence type="predicted"/>
<reference evidence="2 3" key="1">
    <citation type="submission" date="2018-02" db="EMBL/GenBank/DDBJ databases">
        <authorList>
            <person name="Dubost A."/>
        </authorList>
    </citation>
    <scope>NUCLEOTIDE SEQUENCE [LARGE SCALE GENOMIC DNA]</scope>
    <source>
        <strain evidence="3">JV551A3</strain>
    </source>
</reference>
<evidence type="ECO:0000256" key="1">
    <source>
        <dbReference type="SAM" id="MobiDB-lite"/>
    </source>
</evidence>